<sequence length="222" mass="25595">CIVFGIDKSGFAISITIYLIRRGEQKWELFSLEEFDVEKYSPSRNTPTLFDGVFYSVGYDGTLNKLNLSDDTFEFLEKPRELFNDSYPSFLVKCEEHLLLVKLGCPKMLVRIFRMDFSEMEWVKVESLGKHMLFISDITCFSAIAPNSRIENRVYFPRLYLDGEGILCYSLETGSYHSFGGTSQHSANNIYGTKGWLSNCTWIQPNWSKSTAQELDWLNSLT</sequence>
<dbReference type="Pfam" id="PF03478">
    <property type="entry name" value="Beta-prop_KIB1-4"/>
    <property type="match status" value="1"/>
</dbReference>
<dbReference type="Proteomes" id="UP001202328">
    <property type="component" value="Unassembled WGS sequence"/>
</dbReference>
<keyword evidence="3" id="KW-1185">Reference proteome</keyword>
<dbReference type="PANTHER" id="PTHR33127">
    <property type="entry name" value="TRANSMEMBRANE PROTEIN"/>
    <property type="match status" value="1"/>
</dbReference>
<proteinExistence type="predicted"/>
<feature type="domain" description="KIB1-4 beta-propeller" evidence="1">
    <location>
        <begin position="16"/>
        <end position="166"/>
    </location>
</feature>
<reference evidence="2" key="1">
    <citation type="submission" date="2022-04" db="EMBL/GenBank/DDBJ databases">
        <title>A functionally conserved STORR gene fusion in Papaver species that diverged 16.8 million years ago.</title>
        <authorList>
            <person name="Catania T."/>
        </authorList>
    </citation>
    <scope>NUCLEOTIDE SEQUENCE</scope>
    <source>
        <strain evidence="2">S-188037</strain>
    </source>
</reference>
<dbReference type="PANTHER" id="PTHR33127:SF5">
    <property type="entry name" value="TRANSMEMBRANE PROTEIN"/>
    <property type="match status" value="1"/>
</dbReference>
<accession>A0AAD4XR55</accession>
<comment type="caution">
    <text evidence="2">The sequence shown here is derived from an EMBL/GenBank/DDBJ whole genome shotgun (WGS) entry which is preliminary data.</text>
</comment>
<dbReference type="EMBL" id="JAJJMB010003726">
    <property type="protein sequence ID" value="KAI3945743.1"/>
    <property type="molecule type" value="Genomic_DNA"/>
</dbReference>
<feature type="non-terminal residue" evidence="2">
    <location>
        <position position="1"/>
    </location>
</feature>
<evidence type="ECO:0000313" key="2">
    <source>
        <dbReference type="EMBL" id="KAI3945743.1"/>
    </source>
</evidence>
<evidence type="ECO:0000259" key="1">
    <source>
        <dbReference type="Pfam" id="PF03478"/>
    </source>
</evidence>
<protein>
    <recommendedName>
        <fullName evidence="1">KIB1-4 beta-propeller domain-containing protein</fullName>
    </recommendedName>
</protein>
<organism evidence="2 3">
    <name type="scientific">Papaver atlanticum</name>
    <dbReference type="NCBI Taxonomy" id="357466"/>
    <lineage>
        <taxon>Eukaryota</taxon>
        <taxon>Viridiplantae</taxon>
        <taxon>Streptophyta</taxon>
        <taxon>Embryophyta</taxon>
        <taxon>Tracheophyta</taxon>
        <taxon>Spermatophyta</taxon>
        <taxon>Magnoliopsida</taxon>
        <taxon>Ranunculales</taxon>
        <taxon>Papaveraceae</taxon>
        <taxon>Papaveroideae</taxon>
        <taxon>Papaver</taxon>
    </lineage>
</organism>
<gene>
    <name evidence="2" type="ORF">MKW98_023017</name>
</gene>
<dbReference type="InterPro" id="IPR005174">
    <property type="entry name" value="KIB1-4_b-propeller"/>
</dbReference>
<name>A0AAD4XR55_9MAGN</name>
<evidence type="ECO:0000313" key="3">
    <source>
        <dbReference type="Proteomes" id="UP001202328"/>
    </source>
</evidence>
<dbReference type="AlphaFoldDB" id="A0AAD4XR55"/>